<organism evidence="2">
    <name type="scientific">Desulfobacca acetoxidans</name>
    <dbReference type="NCBI Taxonomy" id="60893"/>
    <lineage>
        <taxon>Bacteria</taxon>
        <taxon>Pseudomonadati</taxon>
        <taxon>Thermodesulfobacteriota</taxon>
        <taxon>Desulfobaccia</taxon>
        <taxon>Desulfobaccales</taxon>
        <taxon>Desulfobaccaceae</taxon>
        <taxon>Desulfobacca</taxon>
    </lineage>
</organism>
<evidence type="ECO:0000313" key="2">
    <source>
        <dbReference type="EMBL" id="HGF35208.1"/>
    </source>
</evidence>
<dbReference type="Gene3D" id="2.60.120.10">
    <property type="entry name" value="Jelly Rolls"/>
    <property type="match status" value="1"/>
</dbReference>
<dbReference type="PROSITE" id="PS50042">
    <property type="entry name" value="CNMP_BINDING_3"/>
    <property type="match status" value="1"/>
</dbReference>
<dbReference type="EMBL" id="DTMF01000307">
    <property type="protein sequence ID" value="HGF35208.1"/>
    <property type="molecule type" value="Genomic_DNA"/>
</dbReference>
<feature type="domain" description="Cyclic nucleotide-binding" evidence="1">
    <location>
        <begin position="13"/>
        <end position="82"/>
    </location>
</feature>
<reference evidence="2" key="1">
    <citation type="journal article" date="2020" name="mSystems">
        <title>Genome- and Community-Level Interaction Insights into Carbon Utilization and Element Cycling Functions of Hydrothermarchaeota in Hydrothermal Sediment.</title>
        <authorList>
            <person name="Zhou Z."/>
            <person name="Liu Y."/>
            <person name="Xu W."/>
            <person name="Pan J."/>
            <person name="Luo Z.H."/>
            <person name="Li M."/>
        </authorList>
    </citation>
    <scope>NUCLEOTIDE SEQUENCE [LARGE SCALE GENOMIC DNA]</scope>
    <source>
        <strain evidence="2">SpSt-897</strain>
    </source>
</reference>
<dbReference type="InterPro" id="IPR014710">
    <property type="entry name" value="RmlC-like_jellyroll"/>
</dbReference>
<evidence type="ECO:0000259" key="1">
    <source>
        <dbReference type="PROSITE" id="PS50042"/>
    </source>
</evidence>
<protein>
    <submittedName>
        <fullName evidence="2">Cyclic nucleotide-binding domain-containing protein</fullName>
    </submittedName>
</protein>
<accession>A0A7C3Z4F8</accession>
<name>A0A7C3Z4F8_9BACT</name>
<dbReference type="SMART" id="SM00100">
    <property type="entry name" value="cNMP"/>
    <property type="match status" value="1"/>
</dbReference>
<dbReference type="Pfam" id="PF00027">
    <property type="entry name" value="cNMP_binding"/>
    <property type="match status" value="1"/>
</dbReference>
<dbReference type="InterPro" id="IPR000595">
    <property type="entry name" value="cNMP-bd_dom"/>
</dbReference>
<gene>
    <name evidence="2" type="ORF">ENW96_12655</name>
</gene>
<comment type="caution">
    <text evidence="2">The sequence shown here is derived from an EMBL/GenBank/DDBJ whole genome shotgun (WGS) entry which is preliminary data.</text>
</comment>
<sequence length="151" mass="17449">METIEELLAAHPFFRGMAPPHLAAVAECGRRMQFKAGEFLCRENEEARDFYVILSGSVAVEIFSFRRGPLTTTTVEEGAVLGWLWFEEPYHWHLDARARQVTRVVALEVEALKSQCEKDHDLGYEFMKRYAHHLAVQFRITKLQLVDMYGS</sequence>
<dbReference type="CDD" id="cd00038">
    <property type="entry name" value="CAP_ED"/>
    <property type="match status" value="1"/>
</dbReference>
<dbReference type="AlphaFoldDB" id="A0A7C3Z4F8"/>
<proteinExistence type="predicted"/>
<dbReference type="InterPro" id="IPR018490">
    <property type="entry name" value="cNMP-bd_dom_sf"/>
</dbReference>
<dbReference type="SUPFAM" id="SSF51206">
    <property type="entry name" value="cAMP-binding domain-like"/>
    <property type="match status" value="1"/>
</dbReference>